<evidence type="ECO:0000256" key="1">
    <source>
        <dbReference type="ARBA" id="ARBA00022741"/>
    </source>
</evidence>
<dbReference type="GO" id="GO:0005829">
    <property type="term" value="C:cytosol"/>
    <property type="evidence" value="ECO:0007669"/>
    <property type="project" value="TreeGrafter"/>
</dbReference>
<sequence length="296" mass="32097">MPDQAEPLRELLRESKGALSKAHSQMRLVAVASGKGGVGKSNITLNLGLTLAQAGMRIALLDGDFGFANLDILLGMRPLHSFLDVLEGRIPLQQALTRGPYELAFISGGSEYVIDSNLRSTYGARLTQELLAIETQFDQIYIDFGAGFGSFTAELMGLCDELMIVTTPEPTALADAYALVKMVAKVIPLPPVSLLINRAHSVTEGMDASRKLHRVVQQFLHVDLQVLGYVLEDAAVRRAVSKQIPFILLEPRSMAARCVAQVAKNVTKGSLSSKSAPVSHERGVQAFIRRFLKRGG</sequence>
<accession>A0A2U3DA94</accession>
<gene>
    <name evidence="3" type="ORF">BM613_04535</name>
</gene>
<evidence type="ECO:0000313" key="4">
    <source>
        <dbReference type="Proteomes" id="UP000245380"/>
    </source>
</evidence>
<dbReference type="Gene3D" id="3.40.50.300">
    <property type="entry name" value="P-loop containing nucleotide triphosphate hydrolases"/>
    <property type="match status" value="1"/>
</dbReference>
<dbReference type="CDD" id="cd02038">
    <property type="entry name" value="FlhG-like"/>
    <property type="match status" value="1"/>
</dbReference>
<keyword evidence="1" id="KW-0547">Nucleotide-binding</keyword>
<dbReference type="PANTHER" id="PTHR43384">
    <property type="entry name" value="SEPTUM SITE-DETERMINING PROTEIN MIND HOMOLOG, CHLOROPLASTIC-RELATED"/>
    <property type="match status" value="1"/>
</dbReference>
<dbReference type="InterPro" id="IPR033875">
    <property type="entry name" value="FlhG"/>
</dbReference>
<dbReference type="InterPro" id="IPR027417">
    <property type="entry name" value="P-loop_NTPase"/>
</dbReference>
<dbReference type="AlphaFoldDB" id="A0A2U3DA94"/>
<keyword evidence="4" id="KW-1185">Reference proteome</keyword>
<dbReference type="GO" id="GO:0005524">
    <property type="term" value="F:ATP binding"/>
    <property type="evidence" value="ECO:0007669"/>
    <property type="project" value="UniProtKB-KW"/>
</dbReference>
<dbReference type="Proteomes" id="UP000245380">
    <property type="component" value="Unassembled WGS sequence"/>
</dbReference>
<name>A0A2U3DA94_SULT2</name>
<evidence type="ECO:0000256" key="2">
    <source>
        <dbReference type="ARBA" id="ARBA00022840"/>
    </source>
</evidence>
<dbReference type="EMBL" id="MPDK01000005">
    <property type="protein sequence ID" value="PWI58204.1"/>
    <property type="molecule type" value="Genomic_DNA"/>
</dbReference>
<dbReference type="PANTHER" id="PTHR43384:SF4">
    <property type="entry name" value="CELLULOSE BIOSYNTHESIS PROTEIN BCSQ-RELATED"/>
    <property type="match status" value="1"/>
</dbReference>
<proteinExistence type="predicted"/>
<dbReference type="RefSeq" id="WP_181362888.1">
    <property type="nucleotide sequence ID" value="NZ_MPDK01000005.1"/>
</dbReference>
<reference evidence="3 4" key="1">
    <citation type="submission" date="2016-11" db="EMBL/GenBank/DDBJ databases">
        <title>Comparative genomics of Acidibacillus ferroxidans species.</title>
        <authorList>
            <person name="Oliveira G."/>
            <person name="Nunes G."/>
            <person name="Oliveira R."/>
            <person name="Araujo F."/>
            <person name="Salim A."/>
            <person name="Scholte L."/>
            <person name="Morais D."/>
            <person name="Nancucheo I."/>
            <person name="Johnson D.B."/>
            <person name="Grail B."/>
            <person name="Bittencourt J."/>
            <person name="Valadares R."/>
        </authorList>
    </citation>
    <scope>NUCLEOTIDE SEQUENCE [LARGE SCALE GENOMIC DNA]</scope>
    <source>
        <strain evidence="3 4">Y002</strain>
    </source>
</reference>
<dbReference type="InterPro" id="IPR025501">
    <property type="entry name" value="MinD_FleN"/>
</dbReference>
<dbReference type="InterPro" id="IPR050625">
    <property type="entry name" value="ParA/MinD_ATPase"/>
</dbReference>
<protein>
    <recommendedName>
        <fullName evidence="5">CobQ/CobB/MinD/ParA nucleotide binding domain-containing protein</fullName>
    </recommendedName>
</protein>
<dbReference type="PIRSF" id="PIRSF003092">
    <property type="entry name" value="MinD"/>
    <property type="match status" value="1"/>
</dbReference>
<keyword evidence="2" id="KW-0067">ATP-binding</keyword>
<organism evidence="3 4">
    <name type="scientific">Sulfoacidibacillus thermotolerans</name>
    <name type="common">Acidibacillus sulfuroxidans</name>
    <dbReference type="NCBI Taxonomy" id="1765684"/>
    <lineage>
        <taxon>Bacteria</taxon>
        <taxon>Bacillati</taxon>
        <taxon>Bacillota</taxon>
        <taxon>Bacilli</taxon>
        <taxon>Bacillales</taxon>
        <taxon>Alicyclobacillaceae</taxon>
        <taxon>Sulfoacidibacillus</taxon>
    </lineage>
</organism>
<dbReference type="Pfam" id="PF10609">
    <property type="entry name" value="ParA"/>
    <property type="match status" value="1"/>
</dbReference>
<dbReference type="SUPFAM" id="SSF52540">
    <property type="entry name" value="P-loop containing nucleoside triphosphate hydrolases"/>
    <property type="match status" value="1"/>
</dbReference>
<evidence type="ECO:0008006" key="5">
    <source>
        <dbReference type="Google" id="ProtNLM"/>
    </source>
</evidence>
<dbReference type="InterPro" id="IPR033756">
    <property type="entry name" value="YlxH/NBP35"/>
</dbReference>
<dbReference type="GO" id="GO:0009898">
    <property type="term" value="C:cytoplasmic side of plasma membrane"/>
    <property type="evidence" value="ECO:0007669"/>
    <property type="project" value="TreeGrafter"/>
</dbReference>
<dbReference type="GO" id="GO:0051782">
    <property type="term" value="P:negative regulation of cell division"/>
    <property type="evidence" value="ECO:0007669"/>
    <property type="project" value="TreeGrafter"/>
</dbReference>
<evidence type="ECO:0000313" key="3">
    <source>
        <dbReference type="EMBL" id="PWI58204.1"/>
    </source>
</evidence>
<dbReference type="GO" id="GO:0016887">
    <property type="term" value="F:ATP hydrolysis activity"/>
    <property type="evidence" value="ECO:0007669"/>
    <property type="project" value="TreeGrafter"/>
</dbReference>
<comment type="caution">
    <text evidence="3">The sequence shown here is derived from an EMBL/GenBank/DDBJ whole genome shotgun (WGS) entry which is preliminary data.</text>
</comment>